<dbReference type="Proteomes" id="UP000639772">
    <property type="component" value="Unassembled WGS sequence"/>
</dbReference>
<evidence type="ECO:0000256" key="7">
    <source>
        <dbReference type="ARBA" id="ARBA00023136"/>
    </source>
</evidence>
<keyword evidence="7" id="KW-0472">Membrane</keyword>
<dbReference type="PANTHER" id="PTHR31744:SF216">
    <property type="entry name" value="NAC TRANSCRIPTION FACTOR"/>
    <property type="match status" value="1"/>
</dbReference>
<dbReference type="PANTHER" id="PTHR31744">
    <property type="entry name" value="PROTEIN CUP-SHAPED COTYLEDON 2-RELATED"/>
    <property type="match status" value="1"/>
</dbReference>
<dbReference type="SUPFAM" id="SSF101941">
    <property type="entry name" value="NAC domain"/>
    <property type="match status" value="1"/>
</dbReference>
<evidence type="ECO:0000259" key="11">
    <source>
        <dbReference type="PROSITE" id="PS51005"/>
    </source>
</evidence>
<evidence type="ECO:0000256" key="10">
    <source>
        <dbReference type="ARBA" id="ARBA00023242"/>
    </source>
</evidence>
<feature type="domain" description="NAC" evidence="11">
    <location>
        <begin position="8"/>
        <end position="161"/>
    </location>
</feature>
<dbReference type="FunFam" id="2.170.150.80:FF:000002">
    <property type="entry name" value="Nac domain-containing protein 86"/>
    <property type="match status" value="1"/>
</dbReference>
<evidence type="ECO:0000256" key="6">
    <source>
        <dbReference type="ARBA" id="ARBA00023125"/>
    </source>
</evidence>
<name>A0A835V884_VANPL</name>
<dbReference type="InterPro" id="IPR003441">
    <property type="entry name" value="NAC-dom"/>
</dbReference>
<dbReference type="GO" id="GO:0005634">
    <property type="term" value="C:nucleus"/>
    <property type="evidence" value="ECO:0007669"/>
    <property type="project" value="UniProtKB-SubCell"/>
</dbReference>
<organism evidence="12 13">
    <name type="scientific">Vanilla planifolia</name>
    <name type="common">Vanilla</name>
    <dbReference type="NCBI Taxonomy" id="51239"/>
    <lineage>
        <taxon>Eukaryota</taxon>
        <taxon>Viridiplantae</taxon>
        <taxon>Streptophyta</taxon>
        <taxon>Embryophyta</taxon>
        <taxon>Tracheophyta</taxon>
        <taxon>Spermatophyta</taxon>
        <taxon>Magnoliopsida</taxon>
        <taxon>Liliopsida</taxon>
        <taxon>Asparagales</taxon>
        <taxon>Orchidaceae</taxon>
        <taxon>Vanilloideae</taxon>
        <taxon>Vanilleae</taxon>
        <taxon>Vanilla</taxon>
    </lineage>
</organism>
<keyword evidence="6" id="KW-0238">DNA-binding</keyword>
<dbReference type="GO" id="GO:0016020">
    <property type="term" value="C:membrane"/>
    <property type="evidence" value="ECO:0007669"/>
    <property type="project" value="UniProtKB-SubCell"/>
</dbReference>
<proteinExistence type="predicted"/>
<dbReference type="GO" id="GO:0006355">
    <property type="term" value="P:regulation of DNA-templated transcription"/>
    <property type="evidence" value="ECO:0007669"/>
    <property type="project" value="InterPro"/>
</dbReference>
<comment type="subcellular location">
    <subcellularLocation>
        <location evidence="2">Membrane</location>
        <topology evidence="2">Single-pass membrane protein</topology>
    </subcellularLocation>
    <subcellularLocation>
        <location evidence="1">Nucleus</location>
    </subcellularLocation>
</comment>
<gene>
    <name evidence="12" type="ORF">HPP92_008796</name>
</gene>
<evidence type="ECO:0000256" key="9">
    <source>
        <dbReference type="ARBA" id="ARBA00023163"/>
    </source>
</evidence>
<evidence type="ECO:0000313" key="13">
    <source>
        <dbReference type="Proteomes" id="UP000639772"/>
    </source>
</evidence>
<dbReference type="GO" id="GO:0000976">
    <property type="term" value="F:transcription cis-regulatory region binding"/>
    <property type="evidence" value="ECO:0007669"/>
    <property type="project" value="UniProtKB-ARBA"/>
</dbReference>
<keyword evidence="4" id="KW-1133">Transmembrane helix</keyword>
<keyword evidence="5" id="KW-0805">Transcription regulation</keyword>
<evidence type="ECO:0000256" key="3">
    <source>
        <dbReference type="ARBA" id="ARBA00022692"/>
    </source>
</evidence>
<keyword evidence="8" id="KW-0010">Activator</keyword>
<dbReference type="Gene3D" id="2.170.150.80">
    <property type="entry name" value="NAC domain"/>
    <property type="match status" value="1"/>
</dbReference>
<accession>A0A835V884</accession>
<evidence type="ECO:0000256" key="5">
    <source>
        <dbReference type="ARBA" id="ARBA00023015"/>
    </source>
</evidence>
<evidence type="ECO:0000256" key="8">
    <source>
        <dbReference type="ARBA" id="ARBA00023159"/>
    </source>
</evidence>
<dbReference type="PROSITE" id="PS51005">
    <property type="entry name" value="NAC"/>
    <property type="match status" value="1"/>
</dbReference>
<reference evidence="12 13" key="1">
    <citation type="journal article" date="2020" name="Nat. Food">
        <title>A phased Vanilla planifolia genome enables genetic improvement of flavour and production.</title>
        <authorList>
            <person name="Hasing T."/>
            <person name="Tang H."/>
            <person name="Brym M."/>
            <person name="Khazi F."/>
            <person name="Huang T."/>
            <person name="Chambers A.H."/>
        </authorList>
    </citation>
    <scope>NUCLEOTIDE SEQUENCE [LARGE SCALE GENOMIC DNA]</scope>
    <source>
        <tissue evidence="12">Leaf</tissue>
    </source>
</reference>
<keyword evidence="3" id="KW-0812">Transmembrane</keyword>
<dbReference type="InterPro" id="IPR036093">
    <property type="entry name" value="NAC_dom_sf"/>
</dbReference>
<dbReference type="OrthoDB" id="737278at2759"/>
<evidence type="ECO:0000256" key="4">
    <source>
        <dbReference type="ARBA" id="ARBA00022989"/>
    </source>
</evidence>
<dbReference type="AlphaFoldDB" id="A0A835V884"/>
<comment type="caution">
    <text evidence="12">The sequence shown here is derived from an EMBL/GenBank/DDBJ whole genome shotgun (WGS) entry which is preliminary data.</text>
</comment>
<keyword evidence="10" id="KW-0539">Nucleus</keyword>
<evidence type="ECO:0000256" key="1">
    <source>
        <dbReference type="ARBA" id="ARBA00004123"/>
    </source>
</evidence>
<sequence length="723" mass="80424">MAFPLKSLPLGFRFRPTDEELVNHYLKGKINGVLFSKVEVIPEIDVCKCEPWDLPDKSLIRSDDNEWFFFAPIDRKYPSGHRNNRATEAGYWKATGKDRVIRSRTAPPPGVIGMKKTLVFHRGRAPNGLRTHWIMHEYRTTELEFESGEQGGYVLYRLFKKSDEEILNCNDDEMGNNACASTLLKSSPVDSQLVMDDLENIRVPLGQTSTEFAMSSDPPSESSDRTIKEQSVGELRFLAEEADCLITSTAKPDCNVRTNFDVVDNDFETGGAMVDPLLNALAQFCDPCDEQTGCHSFPNVASPIPYTDWSAYGISYEPDHLNEILSTMVASQGKFAGNDSIPNINLEFASSTTNLQHEGSFKLSTRDSASSREVENHELALQDVVCASAMERLIYNYFLQYPRGSFAVSDDESKRAAGMEDHGSPAISIRNEPSKQVENHSMSVMSGPANRRLRLRKYTHVGVPLRKECKSSVVVDSYKIGEESLSDIDEGNLEKLTDVSIHDEVGVGEFKAPNLHFKSKISLRTSVLKVADMRGFVRELLLIAIFAFLYILLSPGRYPTHVELLVLQLNSAPKVVARPISELNGMASSQVSALYSCKGTAAIFNPLGSCSRPDDVGNIQRSCILPKLVFGDRMVRFGCLVERFLVVTSPVGTGRKQLKDEEESVSAWGRYQVTVMEGEESEGIGRRKVEQEAVDRQRCEMMTILLRSPAGAAGRISEEESSD</sequence>
<dbReference type="Pfam" id="PF02365">
    <property type="entry name" value="NAM"/>
    <property type="match status" value="1"/>
</dbReference>
<dbReference type="EMBL" id="JADCNM010000004">
    <property type="protein sequence ID" value="KAG0486701.1"/>
    <property type="molecule type" value="Genomic_DNA"/>
</dbReference>
<evidence type="ECO:0000256" key="2">
    <source>
        <dbReference type="ARBA" id="ARBA00004167"/>
    </source>
</evidence>
<keyword evidence="9" id="KW-0804">Transcription</keyword>
<evidence type="ECO:0000313" key="12">
    <source>
        <dbReference type="EMBL" id="KAG0486701.1"/>
    </source>
</evidence>
<protein>
    <recommendedName>
        <fullName evidence="11">NAC domain-containing protein</fullName>
    </recommendedName>
</protein>